<proteinExistence type="predicted"/>
<evidence type="ECO:0000313" key="3">
    <source>
        <dbReference type="Proteomes" id="UP000000440"/>
    </source>
</evidence>
<name>Q8DIK5_THEVB</name>
<dbReference type="eggNOG" id="COG4372">
    <property type="taxonomic scope" value="Bacteria"/>
</dbReference>
<dbReference type="AlphaFoldDB" id="Q8DIK5"/>
<dbReference type="PANTHER" id="PTHR38753:SF1">
    <property type="entry name" value="SLR1441 PROTEIN"/>
    <property type="match status" value="1"/>
</dbReference>
<dbReference type="RefSeq" id="WP_011057419.1">
    <property type="nucleotide sequence ID" value="NC_004113.1"/>
</dbReference>
<dbReference type="SUPFAM" id="SSF58104">
    <property type="entry name" value="Methyl-accepting chemotaxis protein (MCP) signaling domain"/>
    <property type="match status" value="1"/>
</dbReference>
<sequence>MASTLEEKLRTAFTPEQAHLLVEVIREAYDDVVRAKDFNELKSIVSDLGQAQKRTEERVGELAQAQKRTEERVEELAQAQKRTEERVEELAEAQKRTEERVEELAQAQKRTEERLEELAEAQKRTEERVEELAQAQKRTEERVDQLAVAVDRLSAAQERTERAVKQLARQVGGLSEALGGSLEDLALEVVPEILEYRWGMEIEFCDRDTLPLRNNREYEFDLVIRAQVEGRPVLVLGEVKSNITEAEVERFLNLMAQVEATEEIRPLFFGYRLERAAKDLIRERGAVMITTRGKYFPE</sequence>
<dbReference type="PATRIC" id="fig|197221.4.peg.1655"/>
<dbReference type="EnsemblBacteria" id="BAC09131">
    <property type="protein sequence ID" value="BAC09131"/>
    <property type="gene ID" value="BAC09131"/>
</dbReference>
<dbReference type="STRING" id="197221.gene:10748181"/>
<dbReference type="EMBL" id="BA000039">
    <property type="protein sequence ID" value="BAC09131.1"/>
    <property type="molecule type" value="Genomic_DNA"/>
</dbReference>
<accession>Q8DIK5</accession>
<feature type="coiled-coil region" evidence="1">
    <location>
        <begin position="59"/>
        <end position="170"/>
    </location>
</feature>
<protein>
    <submittedName>
        <fullName evidence="2">Tll1579 protein</fullName>
    </submittedName>
</protein>
<evidence type="ECO:0000256" key="1">
    <source>
        <dbReference type="SAM" id="Coils"/>
    </source>
</evidence>
<reference evidence="2 3" key="1">
    <citation type="journal article" date="2002" name="DNA Res.">
        <title>Complete genome structure of the thermophilic cyanobacterium Thermosynechococcus elongatus BP-1.</title>
        <authorList>
            <person name="Nakamura Y."/>
            <person name="Kaneko T."/>
            <person name="Sato S."/>
            <person name="Ikeuchi M."/>
            <person name="Katoh H."/>
            <person name="Sasamoto S."/>
            <person name="Watanabe A."/>
            <person name="Iriguchi M."/>
            <person name="Kawashima K."/>
            <person name="Kimura T."/>
            <person name="Kishida Y."/>
            <person name="Kiyokawa C."/>
            <person name="Kohara M."/>
            <person name="Matsumoto M."/>
            <person name="Matsuno A."/>
            <person name="Nakazaki N."/>
            <person name="Shimpo S."/>
            <person name="Sugimoto M."/>
            <person name="Takeuchi C."/>
            <person name="Yamada M."/>
            <person name="Tabata S."/>
        </authorList>
    </citation>
    <scope>NUCLEOTIDE SEQUENCE [LARGE SCALE GENOMIC DNA]</scope>
    <source>
        <strain evidence="3">IAM M-273 / NIES-2133 / BP-1</strain>
    </source>
</reference>
<keyword evidence="1" id="KW-0175">Coiled coil</keyword>
<organism evidence="2 3">
    <name type="scientific">Thermosynechococcus vestitus (strain NIES-2133 / IAM M-273 / BP-1)</name>
    <dbReference type="NCBI Taxonomy" id="197221"/>
    <lineage>
        <taxon>Bacteria</taxon>
        <taxon>Bacillati</taxon>
        <taxon>Cyanobacteriota</taxon>
        <taxon>Cyanophyceae</taxon>
        <taxon>Acaryochloridales</taxon>
        <taxon>Thermosynechococcaceae</taxon>
        <taxon>Thermosynechococcus</taxon>
    </lineage>
</organism>
<dbReference type="Proteomes" id="UP000000440">
    <property type="component" value="Chromosome"/>
</dbReference>
<keyword evidence="3" id="KW-1185">Reference proteome</keyword>
<evidence type="ECO:0000313" key="2">
    <source>
        <dbReference type="EMBL" id="BAC09131.1"/>
    </source>
</evidence>
<dbReference type="KEGG" id="tel:tll1579"/>
<dbReference type="PANTHER" id="PTHR38753">
    <property type="entry name" value="SLR1441 PROTEIN"/>
    <property type="match status" value="1"/>
</dbReference>
<dbReference type="Gene3D" id="1.10.287.950">
    <property type="entry name" value="Methyl-accepting chemotaxis protein"/>
    <property type="match status" value="1"/>
</dbReference>
<gene>
    <name evidence="2" type="ordered locus">tll1579</name>
</gene>